<dbReference type="EMBL" id="LR134359">
    <property type="protein sequence ID" value="VEG62449.1"/>
    <property type="molecule type" value="Genomic_DNA"/>
</dbReference>
<evidence type="ECO:0000313" key="8">
    <source>
        <dbReference type="Proteomes" id="UP000275504"/>
    </source>
</evidence>
<accession>A0A448JCK1</accession>
<keyword evidence="3 6" id="KW-0460">Magnesium</keyword>
<organism evidence="7 8">
    <name type="scientific">Campylobacter jejuni subsp. doylei</name>
    <dbReference type="NCBI Taxonomy" id="32021"/>
    <lineage>
        <taxon>Bacteria</taxon>
        <taxon>Pseudomonadati</taxon>
        <taxon>Campylobacterota</taxon>
        <taxon>Epsilonproteobacteria</taxon>
        <taxon>Campylobacterales</taxon>
        <taxon>Campylobacteraceae</taxon>
        <taxon>Campylobacter</taxon>
    </lineage>
</organism>
<evidence type="ECO:0000256" key="5">
    <source>
        <dbReference type="ARBA" id="ARBA00042530"/>
    </source>
</evidence>
<name>A0A448JCK1_CAMJU</name>
<evidence type="ECO:0000313" key="7">
    <source>
        <dbReference type="EMBL" id="VEG62449.1"/>
    </source>
</evidence>
<dbReference type="PANTHER" id="PTHR43028">
    <property type="entry name" value="3'(2'),5'-BISPHOSPHATE NUCLEOTIDASE 1"/>
    <property type="match status" value="1"/>
</dbReference>
<keyword evidence="7" id="KW-0378">Hydrolase</keyword>
<evidence type="ECO:0000256" key="4">
    <source>
        <dbReference type="ARBA" id="ARBA00041694"/>
    </source>
</evidence>
<proteinExistence type="predicted"/>
<evidence type="ECO:0000256" key="3">
    <source>
        <dbReference type="ARBA" id="ARBA00022842"/>
    </source>
</evidence>
<dbReference type="GO" id="GO:0000103">
    <property type="term" value="P:sulfate assimilation"/>
    <property type="evidence" value="ECO:0007669"/>
    <property type="project" value="TreeGrafter"/>
</dbReference>
<dbReference type="InterPro" id="IPR020583">
    <property type="entry name" value="Inositol_monoP_metal-BS"/>
</dbReference>
<dbReference type="AlphaFoldDB" id="A0A448JCK1"/>
<dbReference type="PROSITE" id="PS00629">
    <property type="entry name" value="IMP_1"/>
    <property type="match status" value="1"/>
</dbReference>
<evidence type="ECO:0000256" key="6">
    <source>
        <dbReference type="PIRSR" id="PIRSR600760-2"/>
    </source>
</evidence>
<dbReference type="Proteomes" id="UP000275504">
    <property type="component" value="Chromosome"/>
</dbReference>
<dbReference type="SUPFAM" id="SSF56655">
    <property type="entry name" value="Carbohydrate phosphatase"/>
    <property type="match status" value="1"/>
</dbReference>
<dbReference type="InterPro" id="IPR050725">
    <property type="entry name" value="CysQ/Inositol_MonoPase"/>
</dbReference>
<dbReference type="InterPro" id="IPR000760">
    <property type="entry name" value="Inositol_monophosphatase-like"/>
</dbReference>
<keyword evidence="2 6" id="KW-0479">Metal-binding</keyword>
<protein>
    <recommendedName>
        <fullName evidence="4">3'(2'),5-bisphosphonucleoside 3'(2')-phosphohydrolase</fullName>
    </recommendedName>
    <alternativeName>
        <fullName evidence="5">DPNPase</fullName>
    </alternativeName>
</protein>
<feature type="binding site" evidence="6">
    <location>
        <position position="229"/>
    </location>
    <ligand>
        <name>Mg(2+)</name>
        <dbReference type="ChEBI" id="CHEBI:18420"/>
        <label>1</label>
        <note>catalytic</note>
    </ligand>
</feature>
<reference evidence="7 8" key="1">
    <citation type="submission" date="2018-12" db="EMBL/GenBank/DDBJ databases">
        <authorList>
            <consortium name="Pathogen Informatics"/>
        </authorList>
    </citation>
    <scope>NUCLEOTIDE SEQUENCE [LARGE SCALE GENOMIC DNA]</scope>
    <source>
        <strain evidence="7 8">NCTC11951</strain>
    </source>
</reference>
<evidence type="ECO:0000256" key="1">
    <source>
        <dbReference type="ARBA" id="ARBA00001625"/>
    </source>
</evidence>
<dbReference type="GO" id="GO:0008441">
    <property type="term" value="F:3'(2'),5'-bisphosphate nucleotidase activity"/>
    <property type="evidence" value="ECO:0007669"/>
    <property type="project" value="UniProtKB-EC"/>
</dbReference>
<comment type="catalytic activity">
    <reaction evidence="1">
        <text>adenosine 3',5'-bisphosphate + H2O = AMP + phosphate</text>
        <dbReference type="Rhea" id="RHEA:10040"/>
        <dbReference type="ChEBI" id="CHEBI:15377"/>
        <dbReference type="ChEBI" id="CHEBI:43474"/>
        <dbReference type="ChEBI" id="CHEBI:58343"/>
        <dbReference type="ChEBI" id="CHEBI:456215"/>
        <dbReference type="EC" id="3.1.3.7"/>
    </reaction>
</comment>
<gene>
    <name evidence="7" type="primary">cysQ</name>
    <name evidence="7" type="ORF">NCTC11951_01589</name>
</gene>
<comment type="cofactor">
    <cofactor evidence="6">
        <name>Mg(2+)</name>
        <dbReference type="ChEBI" id="CHEBI:18420"/>
    </cofactor>
</comment>
<feature type="binding site" evidence="6">
    <location>
        <position position="110"/>
    </location>
    <ligand>
        <name>Mg(2+)</name>
        <dbReference type="ChEBI" id="CHEBI:18420"/>
        <label>1</label>
        <note>catalytic</note>
    </ligand>
</feature>
<dbReference type="PANTHER" id="PTHR43028:SF5">
    <property type="entry name" value="3'(2'),5'-BISPHOSPHATE NUCLEOTIDASE 1"/>
    <property type="match status" value="1"/>
</dbReference>
<dbReference type="CDD" id="cd01638">
    <property type="entry name" value="CysQ"/>
    <property type="match status" value="1"/>
</dbReference>
<feature type="binding site" evidence="6">
    <location>
        <position position="88"/>
    </location>
    <ligand>
        <name>Mg(2+)</name>
        <dbReference type="ChEBI" id="CHEBI:18420"/>
        <label>1</label>
        <note>catalytic</note>
    </ligand>
</feature>
<dbReference type="Gene3D" id="3.30.540.10">
    <property type="entry name" value="Fructose-1,6-Bisphosphatase, subunit A, domain 1"/>
    <property type="match status" value="1"/>
</dbReference>
<sequence>MEIKNSTKSSCIILKNLIESLIIMLNLDKFLQIAINASNQASKAILEERKNFKTWEKEDKSPLTSADLASNKILNDILGSTDIKILSEEKLLSKEECEELKTFWLIDPLDGTSGFLKGSDEFCVMISLVHDNRPVLSLIQNPSKGDIFYAHAKTKVYKNDKLLQINQQEYEKNKYKALLSVNHLSKDDEDFAKEHQLEAINIGSGLKFCAILEAKAGVYKRFEKLNIWDIVAGDFLINQNGGFMGDFSKKYILYHPLNYKSSPFICVSSRNFLQDFL</sequence>
<evidence type="ECO:0000256" key="2">
    <source>
        <dbReference type="ARBA" id="ARBA00022723"/>
    </source>
</evidence>
<feature type="binding site" evidence="6">
    <location>
        <position position="109"/>
    </location>
    <ligand>
        <name>Mg(2+)</name>
        <dbReference type="ChEBI" id="CHEBI:18420"/>
        <label>1</label>
        <note>catalytic</note>
    </ligand>
</feature>
<dbReference type="Gene3D" id="3.40.190.80">
    <property type="match status" value="1"/>
</dbReference>
<dbReference type="GO" id="GO:0046872">
    <property type="term" value="F:metal ion binding"/>
    <property type="evidence" value="ECO:0007669"/>
    <property type="project" value="UniProtKB-KW"/>
</dbReference>
<dbReference type="GO" id="GO:0050427">
    <property type="term" value="P:3'-phosphoadenosine 5'-phosphosulfate metabolic process"/>
    <property type="evidence" value="ECO:0007669"/>
    <property type="project" value="TreeGrafter"/>
</dbReference>
<feature type="binding site" evidence="6">
    <location>
        <position position="107"/>
    </location>
    <ligand>
        <name>Mg(2+)</name>
        <dbReference type="ChEBI" id="CHEBI:18420"/>
        <label>1</label>
        <note>catalytic</note>
    </ligand>
</feature>
<dbReference type="Pfam" id="PF00459">
    <property type="entry name" value="Inositol_P"/>
    <property type="match status" value="1"/>
</dbReference>